<dbReference type="GO" id="GO:0001181">
    <property type="term" value="F:RNA polymerase I general transcription initiation factor activity"/>
    <property type="evidence" value="ECO:0007669"/>
    <property type="project" value="InterPro"/>
</dbReference>
<dbReference type="PANTHER" id="PTHR12790">
    <property type="entry name" value="TRANSCRIPTION INITIATION FACTOR IA RRN3"/>
    <property type="match status" value="1"/>
</dbReference>
<evidence type="ECO:0000313" key="3">
    <source>
        <dbReference type="Proteomes" id="UP000316621"/>
    </source>
</evidence>
<keyword evidence="3" id="KW-1185">Reference proteome</keyword>
<dbReference type="Proteomes" id="UP000316621">
    <property type="component" value="Chromosome 9"/>
</dbReference>
<accession>A0A4Y7KVE2</accession>
<dbReference type="PANTHER" id="PTHR12790:SF0">
    <property type="entry name" value="RNA POLYMERASE I-SPECIFIC TRANSCRIPTION INITIATION FACTOR RRN3-RELATED"/>
    <property type="match status" value="1"/>
</dbReference>
<dbReference type="AlphaFoldDB" id="A0A4Y7KVE2"/>
<gene>
    <name evidence="2" type="ORF">C5167_000348</name>
</gene>
<dbReference type="OMA" id="YIDISHH"/>
<dbReference type="InterPro" id="IPR007991">
    <property type="entry name" value="RNA_pol_I_trans_ini_fac_RRN3"/>
</dbReference>
<comment type="similarity">
    <text evidence="1">Belongs to the RRN3 family.</text>
</comment>
<dbReference type="GO" id="GO:0006361">
    <property type="term" value="P:transcription initiation at RNA polymerase I promoter"/>
    <property type="evidence" value="ECO:0007669"/>
    <property type="project" value="InterPro"/>
</dbReference>
<dbReference type="Gramene" id="RZC75899">
    <property type="protein sequence ID" value="RZC75899"/>
    <property type="gene ID" value="C5167_000348"/>
</dbReference>
<sequence>VGGNSSFCLTYLRGFPPPVSQHLPKQKRRLLKVSAHIRGILSRVPRGDTTEYHELVGKLNQSGNLFPEDVALLVTILKCLSGAVACMDTVRHETLIKAIFGMSLWKYNPDVMDALVELVIRLATSGYLYSCLDMLVTNFMPHKSFLNELNKPRGIVKKEQVLDRVHSALVNITK</sequence>
<feature type="non-terminal residue" evidence="2">
    <location>
        <position position="1"/>
    </location>
</feature>
<reference evidence="2 3" key="1">
    <citation type="journal article" date="2018" name="Science">
        <title>The opium poppy genome and morphinan production.</title>
        <authorList>
            <person name="Guo L."/>
            <person name="Winzer T."/>
            <person name="Yang X."/>
            <person name="Li Y."/>
            <person name="Ning Z."/>
            <person name="He Z."/>
            <person name="Teodor R."/>
            <person name="Lu Y."/>
            <person name="Bowser T.A."/>
            <person name="Graham I.A."/>
            <person name="Ye K."/>
        </authorList>
    </citation>
    <scope>NUCLEOTIDE SEQUENCE [LARGE SCALE GENOMIC DNA]</scope>
    <source>
        <strain evidence="3">cv. HN1</strain>
        <tissue evidence="2">Leaves</tissue>
    </source>
</reference>
<dbReference type="GO" id="GO:0005634">
    <property type="term" value="C:nucleus"/>
    <property type="evidence" value="ECO:0007669"/>
    <property type="project" value="TreeGrafter"/>
</dbReference>
<name>A0A4Y7KVE2_PAPSO</name>
<organism evidence="2 3">
    <name type="scientific">Papaver somniferum</name>
    <name type="common">Opium poppy</name>
    <dbReference type="NCBI Taxonomy" id="3469"/>
    <lineage>
        <taxon>Eukaryota</taxon>
        <taxon>Viridiplantae</taxon>
        <taxon>Streptophyta</taxon>
        <taxon>Embryophyta</taxon>
        <taxon>Tracheophyta</taxon>
        <taxon>Spermatophyta</taxon>
        <taxon>Magnoliopsida</taxon>
        <taxon>Ranunculales</taxon>
        <taxon>Papaveraceae</taxon>
        <taxon>Papaveroideae</taxon>
        <taxon>Papaver</taxon>
    </lineage>
</organism>
<dbReference type="GO" id="GO:0001042">
    <property type="term" value="F:RNA polymerase I core binding"/>
    <property type="evidence" value="ECO:0007669"/>
    <property type="project" value="TreeGrafter"/>
</dbReference>
<evidence type="ECO:0000313" key="2">
    <source>
        <dbReference type="EMBL" id="RZC75899.1"/>
    </source>
</evidence>
<dbReference type="STRING" id="3469.A0A4Y7KVE2"/>
<protein>
    <submittedName>
        <fullName evidence="2">Uncharacterized protein</fullName>
    </submittedName>
</protein>
<proteinExistence type="inferred from homology"/>
<dbReference type="EMBL" id="CM010723">
    <property type="protein sequence ID" value="RZC75899.1"/>
    <property type="molecule type" value="Genomic_DNA"/>
</dbReference>
<dbReference type="Pfam" id="PF05327">
    <property type="entry name" value="RRN3"/>
    <property type="match status" value="1"/>
</dbReference>
<evidence type="ECO:0000256" key="1">
    <source>
        <dbReference type="ARBA" id="ARBA00010098"/>
    </source>
</evidence>